<dbReference type="Pfam" id="PF13347">
    <property type="entry name" value="MFS_2"/>
    <property type="match status" value="2"/>
</dbReference>
<protein>
    <submittedName>
        <fullName evidence="4">MFS transporter</fullName>
    </submittedName>
</protein>
<keyword evidence="3" id="KW-1133">Transmembrane helix</keyword>
<dbReference type="GO" id="GO:0008643">
    <property type="term" value="P:carbohydrate transport"/>
    <property type="evidence" value="ECO:0007669"/>
    <property type="project" value="InterPro"/>
</dbReference>
<dbReference type="GO" id="GO:0015293">
    <property type="term" value="F:symporter activity"/>
    <property type="evidence" value="ECO:0007669"/>
    <property type="project" value="InterPro"/>
</dbReference>
<accession>A0A6N7EYY3</accession>
<feature type="transmembrane region" description="Helical" evidence="3">
    <location>
        <begin position="227"/>
        <end position="247"/>
    </location>
</feature>
<feature type="region of interest" description="Disordered" evidence="2">
    <location>
        <begin position="427"/>
        <end position="452"/>
    </location>
</feature>
<dbReference type="InterPro" id="IPR036259">
    <property type="entry name" value="MFS_trans_sf"/>
</dbReference>
<dbReference type="SUPFAM" id="SSF103473">
    <property type="entry name" value="MFS general substrate transporter"/>
    <property type="match status" value="1"/>
</dbReference>
<feature type="transmembrane region" description="Helical" evidence="3">
    <location>
        <begin position="358"/>
        <end position="378"/>
    </location>
</feature>
<feature type="transmembrane region" description="Helical" evidence="3">
    <location>
        <begin position="398"/>
        <end position="417"/>
    </location>
</feature>
<dbReference type="PANTHER" id="PTHR11328:SF28">
    <property type="entry name" value="MAJOR FACILITATOR SUPERFAMILY DOMAIN-CONTAINING PROTEIN 12"/>
    <property type="match status" value="1"/>
</dbReference>
<evidence type="ECO:0000313" key="5">
    <source>
        <dbReference type="Proteomes" id="UP000471298"/>
    </source>
</evidence>
<evidence type="ECO:0000256" key="3">
    <source>
        <dbReference type="SAM" id="Phobius"/>
    </source>
</evidence>
<dbReference type="FunCoup" id="A0A6N7EYY3">
    <property type="interactions" value="217"/>
</dbReference>
<feature type="compositionally biased region" description="Low complexity" evidence="2">
    <location>
        <begin position="427"/>
        <end position="446"/>
    </location>
</feature>
<proteinExistence type="inferred from homology"/>
<evidence type="ECO:0000256" key="2">
    <source>
        <dbReference type="SAM" id="MobiDB-lite"/>
    </source>
</evidence>
<dbReference type="Gene3D" id="1.20.1250.20">
    <property type="entry name" value="MFS general substrate transporter like domains"/>
    <property type="match status" value="2"/>
</dbReference>
<feature type="transmembrane region" description="Helical" evidence="3">
    <location>
        <begin position="91"/>
        <end position="111"/>
    </location>
</feature>
<feature type="transmembrane region" description="Helical" evidence="3">
    <location>
        <begin position="313"/>
        <end position="337"/>
    </location>
</feature>
<dbReference type="Proteomes" id="UP000471298">
    <property type="component" value="Unassembled WGS sequence"/>
</dbReference>
<dbReference type="AlphaFoldDB" id="A0A6N7EYY3"/>
<dbReference type="InParanoid" id="A0A6N7EYY3"/>
<feature type="transmembrane region" description="Helical" evidence="3">
    <location>
        <begin position="20"/>
        <end position="41"/>
    </location>
</feature>
<feature type="transmembrane region" description="Helical" evidence="3">
    <location>
        <begin position="62"/>
        <end position="79"/>
    </location>
</feature>
<gene>
    <name evidence="4" type="ORF">GCU85_08460</name>
</gene>
<comment type="similarity">
    <text evidence="1">Belongs to the sodium:galactoside symporter (TC 2.A.2) family.</text>
</comment>
<keyword evidence="3" id="KW-0472">Membrane</keyword>
<evidence type="ECO:0000313" key="4">
    <source>
        <dbReference type="EMBL" id="MPV86755.1"/>
    </source>
</evidence>
<name>A0A6N7EYY3_9GAMM</name>
<dbReference type="EMBL" id="WHNW01000011">
    <property type="protein sequence ID" value="MPV86755.1"/>
    <property type="molecule type" value="Genomic_DNA"/>
</dbReference>
<feature type="transmembrane region" description="Helical" evidence="3">
    <location>
        <begin position="156"/>
        <end position="176"/>
    </location>
</feature>
<keyword evidence="5" id="KW-1185">Reference proteome</keyword>
<dbReference type="InterPro" id="IPR039672">
    <property type="entry name" value="MFS_2"/>
</dbReference>
<feature type="transmembrane region" description="Helical" evidence="3">
    <location>
        <begin position="132"/>
        <end position="150"/>
    </location>
</feature>
<dbReference type="GO" id="GO:0005886">
    <property type="term" value="C:plasma membrane"/>
    <property type="evidence" value="ECO:0007669"/>
    <property type="project" value="TreeGrafter"/>
</dbReference>
<feature type="transmembrane region" description="Helical" evidence="3">
    <location>
        <begin position="259"/>
        <end position="276"/>
    </location>
</feature>
<comment type="caution">
    <text evidence="4">The sequence shown here is derived from an EMBL/GenBank/DDBJ whole genome shotgun (WGS) entry which is preliminary data.</text>
</comment>
<reference evidence="4 5" key="1">
    <citation type="submission" date="2019-10" db="EMBL/GenBank/DDBJ databases">
        <title>Cardiobacteriales fam. a chemoheterotrophic member of the order Cardiobacteriales, and proposal of Cardiobacteriales fam. nov.</title>
        <authorList>
            <person name="Wang C."/>
        </authorList>
    </citation>
    <scope>NUCLEOTIDE SEQUENCE [LARGE SCALE GENOMIC DNA]</scope>
    <source>
        <strain evidence="4 5">ML27</strain>
    </source>
</reference>
<dbReference type="PANTHER" id="PTHR11328">
    <property type="entry name" value="MAJOR FACILITATOR SUPERFAMILY DOMAIN-CONTAINING PROTEIN"/>
    <property type="match status" value="1"/>
</dbReference>
<organism evidence="4 5">
    <name type="scientific">Ostreibacterium oceani</name>
    <dbReference type="NCBI Taxonomy" id="2654998"/>
    <lineage>
        <taxon>Bacteria</taxon>
        <taxon>Pseudomonadati</taxon>
        <taxon>Pseudomonadota</taxon>
        <taxon>Gammaproteobacteria</taxon>
        <taxon>Cardiobacteriales</taxon>
        <taxon>Ostreibacteriaceae</taxon>
        <taxon>Ostreibacterium</taxon>
    </lineage>
</organism>
<evidence type="ECO:0000256" key="1">
    <source>
        <dbReference type="ARBA" id="ARBA00009617"/>
    </source>
</evidence>
<sequence>MALPLAFAGLPIYLHVPEFYATQFALSLPEIGLLLLLLRAFDAVQDPLIGYFSDRFFRFRRLIINVGAGLLLVGFWVLFHPDWFSPKAALIIGMLLCNLGFSVVSINYYTLGGLWVSRESERARITTWREGFGLIGLLLAAVAPMMLGSRDDAPTAFHWLSVIYVPMLLLGLWVFFRWFERSVLSGTFSGTSSSTCSGTFSRAPSLPTRSPTYGLGGVFYPWGRQFYVIYAFNLLASAIPAVLFLFFVNDRILAPDWSGLFLLIYFLGGACAMPLWQWLAKKIGKRQAWLVSMALATMTFVWVFGLAAGDLVAYGFVCLLSGLALGADLALPPAIVADHLASTGNYRRASRHFSMMTFLSKSALALATGVTLPMLGWLGYQPGQVSDYAVTNYLSYTYALLPCMIKLFVMGLLWRFIRCHTNGTNGTDGTNGANGANGANETTINNPTTERS</sequence>
<keyword evidence="3" id="KW-0812">Transmembrane</keyword>
<feature type="transmembrane region" description="Helical" evidence="3">
    <location>
        <begin position="288"/>
        <end position="307"/>
    </location>
</feature>